<feature type="region of interest" description="Disordered" evidence="1">
    <location>
        <begin position="1"/>
        <end position="24"/>
    </location>
</feature>
<dbReference type="Proteomes" id="UP000265581">
    <property type="component" value="Unassembled WGS sequence"/>
</dbReference>
<evidence type="ECO:0000313" key="2">
    <source>
        <dbReference type="EMBL" id="REK73480.1"/>
    </source>
</evidence>
<reference evidence="2 3" key="1">
    <citation type="submission" date="2018-08" db="EMBL/GenBank/DDBJ databases">
        <title>Aeromicrobium sp. M2KJ-4, whole genome shotgun sequence.</title>
        <authorList>
            <person name="Tuo L."/>
        </authorList>
    </citation>
    <scope>NUCLEOTIDE SEQUENCE [LARGE SCALE GENOMIC DNA]</scope>
    <source>
        <strain evidence="2 3">M2KJ-4</strain>
    </source>
</reference>
<proteinExistence type="predicted"/>
<sequence length="401" mass="40290">MGGVGGFSGVSGGSGGKLTSKGQNSMSLTITRRRAGAGLATGALVTSTLLFAPFAQAATTADVRESQIAAFGGSTTGWYQATQGATNQITTDGLQLSAGSRVLNGSPAADATLDDVAKAAVDGTGTFVAVISDTDIDGGTADLTRGTAADTWRSSKKIAAGTSNEVAADADVSAQAIKDALGADGTKVTAFGVESVSAAGAVKSLAFDETTYQFKNNAPTATNGSAKTKINTAVDITLSAGDVDGNALTYKVDSVTGGSVTGTGATQRFTPAKNFKGDAKVAFTVTDGRGGSASAVTAIKVEKQKGKVDIYRVHPTRPSTRSTVYVYASVSVDGVKAAKGTTVYGYAKSKKVVTGKVNGSGKVKLKLPNKLPKGKSTLKVTQAGSSIRSGGTDSVVVRVRK</sequence>
<keyword evidence="3" id="KW-1185">Reference proteome</keyword>
<evidence type="ECO:0000313" key="3">
    <source>
        <dbReference type="Proteomes" id="UP000265581"/>
    </source>
</evidence>
<name>A0A371PDK0_9ACTN</name>
<protein>
    <submittedName>
        <fullName evidence="2">Uncharacterized protein</fullName>
    </submittedName>
</protein>
<organism evidence="2 3">
    <name type="scientific">Aeromicrobium endophyticum</name>
    <dbReference type="NCBI Taxonomy" id="2292704"/>
    <lineage>
        <taxon>Bacteria</taxon>
        <taxon>Bacillati</taxon>
        <taxon>Actinomycetota</taxon>
        <taxon>Actinomycetes</taxon>
        <taxon>Propionibacteriales</taxon>
        <taxon>Nocardioidaceae</taxon>
        <taxon>Aeromicrobium</taxon>
    </lineage>
</organism>
<evidence type="ECO:0000256" key="1">
    <source>
        <dbReference type="SAM" id="MobiDB-lite"/>
    </source>
</evidence>
<dbReference type="AlphaFoldDB" id="A0A371PDK0"/>
<dbReference type="EMBL" id="QUBR01000001">
    <property type="protein sequence ID" value="REK73480.1"/>
    <property type="molecule type" value="Genomic_DNA"/>
</dbReference>
<dbReference type="Gene3D" id="2.60.40.2810">
    <property type="match status" value="1"/>
</dbReference>
<gene>
    <name evidence="2" type="ORF">DX116_08015</name>
</gene>
<dbReference type="Pfam" id="PF17963">
    <property type="entry name" value="Big_9"/>
    <property type="match status" value="1"/>
</dbReference>
<accession>A0A371PDK0</accession>
<feature type="compositionally biased region" description="Gly residues" evidence="1">
    <location>
        <begin position="1"/>
        <end position="16"/>
    </location>
</feature>
<comment type="caution">
    <text evidence="2">The sequence shown here is derived from an EMBL/GenBank/DDBJ whole genome shotgun (WGS) entry which is preliminary data.</text>
</comment>